<dbReference type="EMBL" id="CR555306">
    <property type="protein sequence ID" value="CAI07429.1"/>
    <property type="molecule type" value="Genomic_DNA"/>
</dbReference>
<gene>
    <name evidence="2" type="primary">ebdD</name>
    <name evidence="2" type="ORF">c1A60</name>
</gene>
<dbReference type="Gene3D" id="1.10.3480.10">
    <property type="entry name" value="TorD-like"/>
    <property type="match status" value="1"/>
</dbReference>
<dbReference type="InterPro" id="IPR017843">
    <property type="entry name" value="DMSO_Rdtase_II_chaperone"/>
</dbReference>
<accession>Q5P5I3</accession>
<proteinExistence type="predicted"/>
<dbReference type="InterPro" id="IPR036411">
    <property type="entry name" value="TorD-like_sf"/>
</dbReference>
<dbReference type="InterPro" id="IPR020945">
    <property type="entry name" value="DMSO/NO3_reduct_chaperone"/>
</dbReference>
<protein>
    <submittedName>
        <fullName evidence="2">Delta-subunit of ethylbenzene dehydrogenase</fullName>
    </submittedName>
</protein>
<dbReference type="HOGENOM" id="CLU_1248507_0_0_4"/>
<sequence>MSEKLEVELSQHNRATAARSRCYRILSGMFGYPVDSLPEDFMLQARRELRESLDGLPFTVPAIESLANIGVSRGVSSENLAVTYSRIFDNCSGRPAVSLHEKDYSRDETKFIWEELIRFYEHFGLNYDLGACKEWPDHICIQLEFLHYLTFLEAGAPVDMVDIYATAEADFLEKHVAEWIPKFSEKLRSVAEGTPYADLARVVAQFVEGDAEFNRRRRTIQ</sequence>
<dbReference type="NCBIfam" id="TIGR03482">
    <property type="entry name" value="DMSO_red_II_cha"/>
    <property type="match status" value="1"/>
</dbReference>
<dbReference type="InterPro" id="IPR050289">
    <property type="entry name" value="TorD/DmsD_chaperones"/>
</dbReference>
<dbReference type="KEGG" id="eba:c1A60"/>
<keyword evidence="1" id="KW-0143">Chaperone</keyword>
<dbReference type="AlphaFoldDB" id="Q5P5I3"/>
<evidence type="ECO:0000313" key="3">
    <source>
        <dbReference type="Proteomes" id="UP000006552"/>
    </source>
</evidence>
<dbReference type="PANTHER" id="PTHR34227">
    <property type="entry name" value="CHAPERONE PROTEIN YCDY"/>
    <property type="match status" value="1"/>
</dbReference>
<dbReference type="OrthoDB" id="6358994at2"/>
<reference evidence="2 3" key="1">
    <citation type="journal article" date="2005" name="Arch. Microbiol.">
        <title>The genome sequence of an anaerobic aromatic-degrading denitrifying bacterium, strain EbN1.</title>
        <authorList>
            <person name="Rabus R."/>
            <person name="Kube M."/>
            <person name="Heider J."/>
            <person name="Beck A."/>
            <person name="Heitmann K."/>
            <person name="Widdel F."/>
            <person name="Reinhardt R."/>
        </authorList>
    </citation>
    <scope>NUCLEOTIDE SEQUENCE [LARGE SCALE GENOMIC DNA]</scope>
    <source>
        <strain evidence="2 3">EbN1</strain>
    </source>
</reference>
<dbReference type="eggNOG" id="COG3381">
    <property type="taxonomic scope" value="Bacteria"/>
</dbReference>
<dbReference type="STRING" id="76114.c1A60"/>
<dbReference type="PANTHER" id="PTHR34227:SF1">
    <property type="entry name" value="DIMETHYL SULFOXIDE REDUCTASE CHAPERONE-RELATED"/>
    <property type="match status" value="1"/>
</dbReference>
<organism evidence="2 3">
    <name type="scientific">Aromatoleum aromaticum (strain DSM 19018 / LMG 30748 / EbN1)</name>
    <name type="common">Azoarcus sp. (strain EbN1)</name>
    <dbReference type="NCBI Taxonomy" id="76114"/>
    <lineage>
        <taxon>Bacteria</taxon>
        <taxon>Pseudomonadati</taxon>
        <taxon>Pseudomonadota</taxon>
        <taxon>Betaproteobacteria</taxon>
        <taxon>Rhodocyclales</taxon>
        <taxon>Rhodocyclaceae</taxon>
        <taxon>Aromatoleum</taxon>
    </lineage>
</organism>
<name>Q5P5I3_AROAE</name>
<dbReference type="Proteomes" id="UP000006552">
    <property type="component" value="Chromosome"/>
</dbReference>
<dbReference type="SUPFAM" id="SSF89155">
    <property type="entry name" value="TorD-like"/>
    <property type="match status" value="1"/>
</dbReference>
<evidence type="ECO:0000313" key="2">
    <source>
        <dbReference type="EMBL" id="CAI07429.1"/>
    </source>
</evidence>
<dbReference type="RefSeq" id="WP_011237149.1">
    <property type="nucleotide sequence ID" value="NC_006513.1"/>
</dbReference>
<dbReference type="NCBIfam" id="NF042981">
    <property type="entry name" value="EthbenzDh_ebdD"/>
    <property type="match status" value="1"/>
</dbReference>
<dbReference type="Pfam" id="PF02613">
    <property type="entry name" value="Nitrate_red_del"/>
    <property type="match status" value="1"/>
</dbReference>
<evidence type="ECO:0000256" key="1">
    <source>
        <dbReference type="ARBA" id="ARBA00023186"/>
    </source>
</evidence>
<keyword evidence="3" id="KW-1185">Reference proteome</keyword>